<evidence type="ECO:0000256" key="1">
    <source>
        <dbReference type="ARBA" id="ARBA00000900"/>
    </source>
</evidence>
<protein>
    <recommendedName>
        <fullName evidence="2">RING-type E3 ubiquitin transferase</fullName>
        <ecNumber evidence="2">2.3.2.27</ecNumber>
    </recommendedName>
</protein>
<dbReference type="Gene3D" id="1.10.510.10">
    <property type="entry name" value="Transferase(Phosphotransferase) domain 1"/>
    <property type="match status" value="1"/>
</dbReference>
<accession>A0A7J7LHY7</accession>
<comment type="caution">
    <text evidence="5">The sequence shown here is derived from an EMBL/GenBank/DDBJ whole genome shotgun (WGS) entry which is preliminary data.</text>
</comment>
<evidence type="ECO:0000313" key="5">
    <source>
        <dbReference type="EMBL" id="KAF6142150.1"/>
    </source>
</evidence>
<organism evidence="5 6">
    <name type="scientific">Kingdonia uniflora</name>
    <dbReference type="NCBI Taxonomy" id="39325"/>
    <lineage>
        <taxon>Eukaryota</taxon>
        <taxon>Viridiplantae</taxon>
        <taxon>Streptophyta</taxon>
        <taxon>Embryophyta</taxon>
        <taxon>Tracheophyta</taxon>
        <taxon>Spermatophyta</taxon>
        <taxon>Magnoliopsida</taxon>
        <taxon>Ranunculales</taxon>
        <taxon>Circaeasteraceae</taxon>
        <taxon>Kingdonia</taxon>
    </lineage>
</organism>
<evidence type="ECO:0000256" key="2">
    <source>
        <dbReference type="ARBA" id="ARBA00012483"/>
    </source>
</evidence>
<dbReference type="OrthoDB" id="4062651at2759"/>
<keyword evidence="6" id="KW-1185">Reference proteome</keyword>
<keyword evidence="3" id="KW-0833">Ubl conjugation pathway</keyword>
<dbReference type="Gene3D" id="3.30.200.20">
    <property type="entry name" value="Phosphorylase Kinase, domain 1"/>
    <property type="match status" value="1"/>
</dbReference>
<feature type="domain" description="Protein kinase" evidence="4">
    <location>
        <begin position="70"/>
        <end position="258"/>
    </location>
</feature>
<dbReference type="Pfam" id="PF07714">
    <property type="entry name" value="PK_Tyr_Ser-Thr"/>
    <property type="match status" value="1"/>
</dbReference>
<name>A0A7J7LHY7_9MAGN</name>
<dbReference type="SUPFAM" id="SSF56112">
    <property type="entry name" value="Protein kinase-like (PK-like)"/>
    <property type="match status" value="1"/>
</dbReference>
<dbReference type="InterPro" id="IPR000719">
    <property type="entry name" value="Prot_kinase_dom"/>
</dbReference>
<dbReference type="EMBL" id="JACGCM010002279">
    <property type="protein sequence ID" value="KAF6142150.1"/>
    <property type="molecule type" value="Genomic_DNA"/>
</dbReference>
<dbReference type="EC" id="2.3.2.27" evidence="2"/>
<gene>
    <name evidence="5" type="ORF">GIB67_037068</name>
</gene>
<evidence type="ECO:0000313" key="6">
    <source>
        <dbReference type="Proteomes" id="UP000541444"/>
    </source>
</evidence>
<dbReference type="GO" id="GO:0061630">
    <property type="term" value="F:ubiquitin protein ligase activity"/>
    <property type="evidence" value="ECO:0007669"/>
    <property type="project" value="UniProtKB-EC"/>
</dbReference>
<dbReference type="Proteomes" id="UP000541444">
    <property type="component" value="Unassembled WGS sequence"/>
</dbReference>
<dbReference type="PANTHER" id="PTHR45647">
    <property type="entry name" value="OS02G0152300 PROTEIN"/>
    <property type="match status" value="1"/>
</dbReference>
<reference evidence="5 6" key="1">
    <citation type="journal article" date="2020" name="IScience">
        <title>Genome Sequencing of the Endangered Kingdonia uniflora (Circaeasteraceae, Ranunculales) Reveals Potential Mechanisms of Evolutionary Specialization.</title>
        <authorList>
            <person name="Sun Y."/>
            <person name="Deng T."/>
            <person name="Zhang A."/>
            <person name="Moore M.J."/>
            <person name="Landis J.B."/>
            <person name="Lin N."/>
            <person name="Zhang H."/>
            <person name="Zhang X."/>
            <person name="Huang J."/>
            <person name="Zhang X."/>
            <person name="Sun H."/>
            <person name="Wang H."/>
        </authorList>
    </citation>
    <scope>NUCLEOTIDE SEQUENCE [LARGE SCALE GENOMIC DNA]</scope>
    <source>
        <strain evidence="5">TB1705</strain>
        <tissue evidence="5">Leaf</tissue>
    </source>
</reference>
<sequence length="258" mass="28732">MEKELEVKLVSFVKLMKTIKEERGRLELARDEAITQATKLRILRVKAASSQAPQFLSDFSLLEIEETTHSFDQSLIIGGENGSVYKGFLLSTVVPIKMLQSNSLEGCSKFQVKVDISSRMRHPNLFPLIGACLKASTLVYDYLPNGSLEGRLMCKDDTPSLSWQTRMRISIEVCSTLILLHSSSLKSIIHGDLKPVTILLDENLTSKLSDFGPSRLSSKKDSKGTSTYMDHEFLKTRELTPSSDVNSFGSILLRLLTG</sequence>
<dbReference type="InterPro" id="IPR051348">
    <property type="entry name" value="U-box_ubiquitin_ligases"/>
</dbReference>
<comment type="catalytic activity">
    <reaction evidence="1">
        <text>S-ubiquitinyl-[E2 ubiquitin-conjugating enzyme]-L-cysteine + [acceptor protein]-L-lysine = [E2 ubiquitin-conjugating enzyme]-L-cysteine + N(6)-ubiquitinyl-[acceptor protein]-L-lysine.</text>
        <dbReference type="EC" id="2.3.2.27"/>
    </reaction>
</comment>
<dbReference type="InterPro" id="IPR001245">
    <property type="entry name" value="Ser-Thr/Tyr_kinase_cat_dom"/>
</dbReference>
<dbReference type="PROSITE" id="PS50011">
    <property type="entry name" value="PROTEIN_KINASE_DOM"/>
    <property type="match status" value="1"/>
</dbReference>
<dbReference type="PANTHER" id="PTHR45647:SF100">
    <property type="entry name" value="U-BOX DOMAIN-CONTAINING PROTEIN 33"/>
    <property type="match status" value="1"/>
</dbReference>
<dbReference type="GO" id="GO:0005524">
    <property type="term" value="F:ATP binding"/>
    <property type="evidence" value="ECO:0007669"/>
    <property type="project" value="InterPro"/>
</dbReference>
<dbReference type="InterPro" id="IPR011009">
    <property type="entry name" value="Kinase-like_dom_sf"/>
</dbReference>
<dbReference type="AlphaFoldDB" id="A0A7J7LHY7"/>
<evidence type="ECO:0000259" key="4">
    <source>
        <dbReference type="PROSITE" id="PS50011"/>
    </source>
</evidence>
<dbReference type="GO" id="GO:0004672">
    <property type="term" value="F:protein kinase activity"/>
    <property type="evidence" value="ECO:0007669"/>
    <property type="project" value="InterPro"/>
</dbReference>
<proteinExistence type="predicted"/>
<evidence type="ECO:0000256" key="3">
    <source>
        <dbReference type="ARBA" id="ARBA00022786"/>
    </source>
</evidence>